<dbReference type="SUPFAM" id="SSF57863">
    <property type="entry name" value="ArfGap/RecO-like zinc finger"/>
    <property type="match status" value="1"/>
</dbReference>
<evidence type="ECO:0000313" key="4">
    <source>
        <dbReference type="EMBL" id="JAS41894.1"/>
    </source>
</evidence>
<dbReference type="PROSITE" id="PS50115">
    <property type="entry name" value="ARFGAP"/>
    <property type="match status" value="1"/>
</dbReference>
<dbReference type="FunFam" id="2.30.29.30:FF:000099">
    <property type="entry name" value="Arf-GAP with dual PH domain-containing protein 1"/>
    <property type="match status" value="1"/>
</dbReference>
<dbReference type="InterPro" id="IPR037278">
    <property type="entry name" value="ARFGAP/RecO"/>
</dbReference>
<dbReference type="PROSITE" id="PS50003">
    <property type="entry name" value="PH_DOMAIN"/>
    <property type="match status" value="2"/>
</dbReference>
<feature type="non-terminal residue" evidence="4">
    <location>
        <position position="1"/>
    </location>
</feature>
<reference evidence="4" key="1">
    <citation type="submission" date="2015-11" db="EMBL/GenBank/DDBJ databases">
        <title>De novo transcriptome assembly of four potential Pierce s Disease insect vectors from Arizona vineyards.</title>
        <authorList>
            <person name="Tassone E.E."/>
        </authorList>
    </citation>
    <scope>NUCLEOTIDE SEQUENCE</scope>
</reference>
<dbReference type="GO" id="GO:0005547">
    <property type="term" value="F:phosphatidylinositol-3,4,5-trisphosphate binding"/>
    <property type="evidence" value="ECO:0007669"/>
    <property type="project" value="TreeGrafter"/>
</dbReference>
<accession>A0A1B6EV30</accession>
<feature type="domain" description="PH" evidence="2">
    <location>
        <begin position="111"/>
        <end position="213"/>
    </location>
</feature>
<dbReference type="AlphaFoldDB" id="A0A1B6EV30"/>
<feature type="domain" description="PH" evidence="2">
    <location>
        <begin position="235"/>
        <end position="337"/>
    </location>
</feature>
<evidence type="ECO:0000259" key="3">
    <source>
        <dbReference type="PROSITE" id="PS50115"/>
    </source>
</evidence>
<dbReference type="SUPFAM" id="SSF50729">
    <property type="entry name" value="PH domain-like"/>
    <property type="match status" value="2"/>
</dbReference>
<evidence type="ECO:0008006" key="5">
    <source>
        <dbReference type="Google" id="ProtNLM"/>
    </source>
</evidence>
<dbReference type="PANTHER" id="PTHR46021:SF2">
    <property type="entry name" value="ARF-GAP WITH DUAL PH DOMAIN-CONTAINING PROTEIN 1"/>
    <property type="match status" value="1"/>
</dbReference>
<dbReference type="GO" id="GO:0005737">
    <property type="term" value="C:cytoplasm"/>
    <property type="evidence" value="ECO:0007669"/>
    <property type="project" value="TreeGrafter"/>
</dbReference>
<dbReference type="SMART" id="SM00233">
    <property type="entry name" value="PH"/>
    <property type="match status" value="2"/>
</dbReference>
<organism evidence="4">
    <name type="scientific">Cuerna arida</name>
    <dbReference type="NCBI Taxonomy" id="1464854"/>
    <lineage>
        <taxon>Eukaryota</taxon>
        <taxon>Metazoa</taxon>
        <taxon>Ecdysozoa</taxon>
        <taxon>Arthropoda</taxon>
        <taxon>Hexapoda</taxon>
        <taxon>Insecta</taxon>
        <taxon>Pterygota</taxon>
        <taxon>Neoptera</taxon>
        <taxon>Paraneoptera</taxon>
        <taxon>Hemiptera</taxon>
        <taxon>Auchenorrhyncha</taxon>
        <taxon>Membracoidea</taxon>
        <taxon>Cicadellidae</taxon>
        <taxon>Cicadellinae</taxon>
        <taxon>Proconiini</taxon>
        <taxon>Cuerna</taxon>
    </lineage>
</organism>
<dbReference type="Pfam" id="PF00169">
    <property type="entry name" value="PH"/>
    <property type="match status" value="2"/>
</dbReference>
<feature type="domain" description="Arf-GAP" evidence="3">
    <location>
        <begin position="1"/>
        <end position="97"/>
    </location>
</feature>
<evidence type="ECO:0000259" key="2">
    <source>
        <dbReference type="PROSITE" id="PS50003"/>
    </source>
</evidence>
<dbReference type="Gene3D" id="1.10.220.150">
    <property type="entry name" value="Arf GTPase activating protein"/>
    <property type="match status" value="1"/>
</dbReference>
<keyword evidence="1" id="KW-0479">Metal-binding</keyword>
<dbReference type="PANTHER" id="PTHR46021">
    <property type="entry name" value="ARF-GAP WITH DUAL PH DOMAIN-CONTAINING PROTEIN 1-LIKE PROTEIN"/>
    <property type="match status" value="1"/>
</dbReference>
<gene>
    <name evidence="4" type="ORF">g.49988</name>
</gene>
<dbReference type="InterPro" id="IPR011993">
    <property type="entry name" value="PH-like_dom_sf"/>
</dbReference>
<proteinExistence type="predicted"/>
<dbReference type="InterPro" id="IPR052589">
    <property type="entry name" value="Arf-GAP_dual-PH_domain"/>
</dbReference>
<dbReference type="GO" id="GO:0005096">
    <property type="term" value="F:GTPase activator activity"/>
    <property type="evidence" value="ECO:0007669"/>
    <property type="project" value="InterPro"/>
</dbReference>
<sequence>CGKRDPGFVSYNIGIFICEVCAIIHGKLGVSVSKVKQLGIDIFEQSQIDRLSQVGNIKAKAKYEEFVPNCYRIPNFKDNSILIEQWIRAKYLQQKFVCKNSWSNNAHFCFTGQISGFLLKLDKTRNRYKSRLFVLDESKNSLTYYVHEDKMPKAVMKLTDLSVSFGPQKLMPKQNAMQLTHFNENAKFVHYFLCHESAEIIVNWYNEIRCSKFQCLKKQFPDVFENDLLRCLPKDFIKEGWLWKTGPRVTDRFRKRWFTLDQRILIYHDNPLDTIPKGYVFIGQASDRYRVCSGALLRIRDQGFTFTLETPSRIYNFSAEREIERSEWINVIGDIINTPLTAYDYAILKRIQSRKSKKL</sequence>
<dbReference type="GO" id="GO:0008270">
    <property type="term" value="F:zinc ion binding"/>
    <property type="evidence" value="ECO:0007669"/>
    <property type="project" value="UniProtKB-KW"/>
</dbReference>
<dbReference type="InterPro" id="IPR001164">
    <property type="entry name" value="ArfGAP_dom"/>
</dbReference>
<evidence type="ECO:0000256" key="1">
    <source>
        <dbReference type="PROSITE-ProRule" id="PRU00288"/>
    </source>
</evidence>
<dbReference type="InterPro" id="IPR001849">
    <property type="entry name" value="PH_domain"/>
</dbReference>
<keyword evidence="1" id="KW-0862">Zinc</keyword>
<name>A0A1B6EV30_9HEMI</name>
<dbReference type="PRINTS" id="PR00405">
    <property type="entry name" value="REVINTRACTNG"/>
</dbReference>
<dbReference type="Gene3D" id="2.30.29.30">
    <property type="entry name" value="Pleckstrin-homology domain (PH domain)/Phosphotyrosine-binding domain (PTB)"/>
    <property type="match status" value="2"/>
</dbReference>
<dbReference type="Pfam" id="PF01412">
    <property type="entry name" value="ArfGap"/>
    <property type="match status" value="1"/>
</dbReference>
<dbReference type="InterPro" id="IPR038508">
    <property type="entry name" value="ArfGAP_dom_sf"/>
</dbReference>
<dbReference type="GO" id="GO:0005886">
    <property type="term" value="C:plasma membrane"/>
    <property type="evidence" value="ECO:0007669"/>
    <property type="project" value="TreeGrafter"/>
</dbReference>
<keyword evidence="1" id="KW-0863">Zinc-finger</keyword>
<protein>
    <recommendedName>
        <fullName evidence="5">Arf-GAP domain-containing protein</fullName>
    </recommendedName>
</protein>
<dbReference type="EMBL" id="GECZ01027875">
    <property type="protein sequence ID" value="JAS41894.1"/>
    <property type="molecule type" value="Transcribed_RNA"/>
</dbReference>
<dbReference type="SMART" id="SM00105">
    <property type="entry name" value="ArfGap"/>
    <property type="match status" value="1"/>
</dbReference>